<dbReference type="eggNOG" id="COG2340">
    <property type="taxonomic scope" value="Bacteria"/>
</dbReference>
<keyword evidence="3" id="KW-1185">Reference proteome</keyword>
<reference evidence="2 3" key="1">
    <citation type="journal article" date="2014" name="PLoS ONE">
        <title>The first complete genome sequence of the class fimbriimonadia in the phylum armatimonadetes.</title>
        <authorList>
            <person name="Hu Z.Y."/>
            <person name="Wang Y.Z."/>
            <person name="Im W.T."/>
            <person name="Wang S.Y."/>
            <person name="Zhao G.P."/>
            <person name="Zheng H.J."/>
            <person name="Quan Z.X."/>
        </authorList>
    </citation>
    <scope>NUCLEOTIDE SEQUENCE [LARGE SCALE GENOMIC DNA]</scope>
    <source>
        <strain evidence="2">Gsoil 348</strain>
    </source>
</reference>
<dbReference type="AlphaFoldDB" id="A0A068NKS7"/>
<organism evidence="2 3">
    <name type="scientific">Fimbriimonas ginsengisoli Gsoil 348</name>
    <dbReference type="NCBI Taxonomy" id="661478"/>
    <lineage>
        <taxon>Bacteria</taxon>
        <taxon>Bacillati</taxon>
        <taxon>Armatimonadota</taxon>
        <taxon>Fimbriimonadia</taxon>
        <taxon>Fimbriimonadales</taxon>
        <taxon>Fimbriimonadaceae</taxon>
        <taxon>Fimbriimonas</taxon>
    </lineage>
</organism>
<proteinExistence type="predicted"/>
<dbReference type="KEGG" id="fgi:OP10G_0688"/>
<dbReference type="Pfam" id="PF04151">
    <property type="entry name" value="PPC"/>
    <property type="match status" value="1"/>
</dbReference>
<dbReference type="HOGENOM" id="CLU_493277_0_0_0"/>
<dbReference type="STRING" id="661478.OP10G_0688"/>
<evidence type="ECO:0000313" key="3">
    <source>
        <dbReference type="Proteomes" id="UP000027982"/>
    </source>
</evidence>
<dbReference type="Gene3D" id="2.60.120.380">
    <property type="match status" value="4"/>
</dbReference>
<feature type="domain" description="Peptidase C-terminal archaeal/bacterial" evidence="1">
    <location>
        <begin position="470"/>
        <end position="535"/>
    </location>
</feature>
<dbReference type="Proteomes" id="UP000027982">
    <property type="component" value="Chromosome"/>
</dbReference>
<name>A0A068NKS7_FIMGI</name>
<protein>
    <submittedName>
        <fullName evidence="2">Bacterial pre-peptidase C-terminal domain protein</fullName>
    </submittedName>
</protein>
<evidence type="ECO:0000313" key="2">
    <source>
        <dbReference type="EMBL" id="AIE84056.1"/>
    </source>
</evidence>
<dbReference type="InterPro" id="IPR007280">
    <property type="entry name" value="Peptidase_C_arc/bac"/>
</dbReference>
<sequence length="552" mass="58269">MRFWLVPLLGLSVTLFIQQGGLGGGGFGGGGSSIATAPDGDPVAQTHILTPGDRGEWPIQAKEGETIIVSADSEVFDPALEVVDAAGKVLAQNDDVRPGQQNPLLVYRFAAAGTYKVLVKGYKSAAGGQYRFMIRRFAAKDATIGERTAHSTSKSGNGWLRYKFDAGKTIVVAARGATFRPELELIGPTGEPVAPVKEFENPGQSRWLAYRAAASGDYYLRVQSNQSGQSFAITAVAAHEGITSVGGPTIEHTLEPGGFDIWKFKAKAGDIVRAEAKSRSAPVIAQLSQSPKSDEIADPQPATAPFLGLTGDGKDRETVNVLVLKTGEYQISVYHPSGNPSHYSLAVSSGAKPLDAMEVNSSLALGRADFWIFEGQKGQIVRLEALSTQFDTFLELDDFNGSSLAQNDDGAGDRNAGLTLQLPSSGLFLVQVSSRGGGGSGSYTLKRSTAEVHPLLENVRGDGTLGSGGVDFWSFSGRAGQTIVLSARSPQFDTVLHLIGPDGSEVAANDDSGDGTDSLITIRLPLSGTYTVRLTGNDGGGQYSIRWIDLDR</sequence>
<dbReference type="RefSeq" id="WP_025227293.1">
    <property type="nucleotide sequence ID" value="NZ_CP007139.1"/>
</dbReference>
<accession>A0A068NKS7</accession>
<evidence type="ECO:0000259" key="1">
    <source>
        <dbReference type="Pfam" id="PF04151"/>
    </source>
</evidence>
<dbReference type="eggNOG" id="COG0265">
    <property type="taxonomic scope" value="Bacteria"/>
</dbReference>
<dbReference type="OrthoDB" id="174027at2"/>
<dbReference type="EMBL" id="CP007139">
    <property type="protein sequence ID" value="AIE84056.1"/>
    <property type="molecule type" value="Genomic_DNA"/>
</dbReference>
<gene>
    <name evidence="2" type="ORF">OP10G_0688</name>
</gene>